<dbReference type="Proteomes" id="UP000815677">
    <property type="component" value="Unassembled WGS sequence"/>
</dbReference>
<dbReference type="EC" id="2.7.11.24" evidence="3 15"/>
<dbReference type="InterPro" id="IPR000719">
    <property type="entry name" value="Prot_kinase_dom"/>
</dbReference>
<keyword evidence="4 15" id="KW-0723">Serine/threonine-protein kinase</keyword>
<evidence type="ECO:0000256" key="15">
    <source>
        <dbReference type="RuleBase" id="RU361165"/>
    </source>
</evidence>
<evidence type="ECO:0000256" key="5">
    <source>
        <dbReference type="ARBA" id="ARBA00022603"/>
    </source>
</evidence>
<accession>A0ABQ0M9C1</accession>
<dbReference type="InterPro" id="IPR022702">
    <property type="entry name" value="Cytosine_MeTrfase1_RFD"/>
</dbReference>
<comment type="subcellular location">
    <subcellularLocation>
        <location evidence="2">Nucleus</location>
    </subcellularLocation>
</comment>
<dbReference type="InterPro" id="IPR050117">
    <property type="entry name" value="MAPK"/>
</dbReference>
<evidence type="ECO:0000256" key="1">
    <source>
        <dbReference type="ARBA" id="ARBA00001946"/>
    </source>
</evidence>
<gene>
    <name evidence="19" type="ORF">MCHLO_16071</name>
</gene>
<comment type="activity regulation">
    <text evidence="15">Activated by threonine and tyrosine phosphorylation.</text>
</comment>
<dbReference type="PROSITE" id="PS50011">
    <property type="entry name" value="PROTEIN_KINASE_DOM"/>
    <property type="match status" value="1"/>
</dbReference>
<dbReference type="Pfam" id="PF12047">
    <property type="entry name" value="DNMT1-RFD"/>
    <property type="match status" value="1"/>
</dbReference>
<reference evidence="19" key="1">
    <citation type="submission" date="2014-09" db="EMBL/GenBank/DDBJ databases">
        <title>Genome sequence of the luminous mushroom Mycena chlorophos for searching fungal bioluminescence genes.</title>
        <authorList>
            <person name="Tanaka Y."/>
            <person name="Kasuga D."/>
            <person name="Oba Y."/>
            <person name="Hase S."/>
            <person name="Sato K."/>
            <person name="Oba Y."/>
            <person name="Sakakibara Y."/>
        </authorList>
    </citation>
    <scope>NUCLEOTIDE SEQUENCE</scope>
</reference>
<evidence type="ECO:0000313" key="20">
    <source>
        <dbReference type="Proteomes" id="UP000815677"/>
    </source>
</evidence>
<keyword evidence="7" id="KW-0677">Repeat</keyword>
<evidence type="ECO:0000256" key="13">
    <source>
        <dbReference type="PROSITE-ProRule" id="PRU01016"/>
    </source>
</evidence>
<keyword evidence="12" id="KW-0539">Nucleus</keyword>
<dbReference type="PROSITE" id="PS51038">
    <property type="entry name" value="BAH"/>
    <property type="match status" value="1"/>
</dbReference>
<dbReference type="InterPro" id="IPR038783">
    <property type="entry name" value="MAPK_Sty1/HOG1"/>
</dbReference>
<evidence type="ECO:0000259" key="17">
    <source>
        <dbReference type="PROSITE" id="PS50011"/>
    </source>
</evidence>
<proteinExistence type="inferred from homology"/>
<evidence type="ECO:0000256" key="3">
    <source>
        <dbReference type="ARBA" id="ARBA00012411"/>
    </source>
</evidence>
<dbReference type="InterPro" id="IPR011009">
    <property type="entry name" value="Kinase-like_dom_sf"/>
</dbReference>
<comment type="similarity">
    <text evidence="15">Belongs to the protein kinase superfamily. Ser/Thr protein kinase family. MAP kinase subfamily.</text>
</comment>
<feature type="compositionally biased region" description="Low complexity" evidence="16">
    <location>
        <begin position="443"/>
        <end position="454"/>
    </location>
</feature>
<feature type="domain" description="BAH" evidence="18">
    <location>
        <begin position="955"/>
        <end position="1079"/>
    </location>
</feature>
<feature type="compositionally biased region" description="Low complexity" evidence="16">
    <location>
        <begin position="362"/>
        <end position="376"/>
    </location>
</feature>
<dbReference type="CDD" id="cd07856">
    <property type="entry name" value="STKc_Sty1_Hog1"/>
    <property type="match status" value="1"/>
</dbReference>
<dbReference type="SMART" id="SM00220">
    <property type="entry name" value="S_TKc"/>
    <property type="match status" value="1"/>
</dbReference>
<dbReference type="PRINTS" id="PR00105">
    <property type="entry name" value="C5METTRFRASE"/>
</dbReference>
<dbReference type="Pfam" id="PF00069">
    <property type="entry name" value="Pkinase"/>
    <property type="match status" value="1"/>
</dbReference>
<evidence type="ECO:0000256" key="8">
    <source>
        <dbReference type="ARBA" id="ARBA00022741"/>
    </source>
</evidence>
<keyword evidence="9 15" id="KW-0418">Kinase</keyword>
<dbReference type="InterPro" id="IPR001525">
    <property type="entry name" value="C5_MeTfrase"/>
</dbReference>
<feature type="domain" description="Protein kinase" evidence="17">
    <location>
        <begin position="19"/>
        <end position="298"/>
    </location>
</feature>
<evidence type="ECO:0000256" key="14">
    <source>
        <dbReference type="PROSITE-ProRule" id="PRU10141"/>
    </source>
</evidence>
<keyword evidence="20" id="KW-1185">Reference proteome</keyword>
<dbReference type="EMBL" id="DF849907">
    <property type="protein sequence ID" value="GAT59837.1"/>
    <property type="molecule type" value="Genomic_DNA"/>
</dbReference>
<dbReference type="PROSITE" id="PS01351">
    <property type="entry name" value="MAPK"/>
    <property type="match status" value="1"/>
</dbReference>
<dbReference type="PROSITE" id="PS00107">
    <property type="entry name" value="PROTEIN_KINASE_ATP"/>
    <property type="match status" value="1"/>
</dbReference>
<keyword evidence="13" id="KW-0949">S-adenosyl-L-methionine</keyword>
<dbReference type="Gene3D" id="3.30.200.20">
    <property type="entry name" value="Phosphorylase Kinase, domain 1"/>
    <property type="match status" value="1"/>
</dbReference>
<dbReference type="Gene3D" id="3.40.50.150">
    <property type="entry name" value="Vaccinia Virus protein VP39"/>
    <property type="match status" value="1"/>
</dbReference>
<dbReference type="Pfam" id="PF00145">
    <property type="entry name" value="DNA_methylase"/>
    <property type="match status" value="1"/>
</dbReference>
<protein>
    <recommendedName>
        <fullName evidence="3 15">Mitogen-activated protein kinase</fullName>
        <ecNumber evidence="3 15">2.7.11.24</ecNumber>
    </recommendedName>
</protein>
<dbReference type="InterPro" id="IPR043151">
    <property type="entry name" value="BAH_sf"/>
</dbReference>
<organism evidence="19 20">
    <name type="scientific">Mycena chlorophos</name>
    <name type="common">Agaric fungus</name>
    <name type="synonym">Agaricus chlorophos</name>
    <dbReference type="NCBI Taxonomy" id="658473"/>
    <lineage>
        <taxon>Eukaryota</taxon>
        <taxon>Fungi</taxon>
        <taxon>Dikarya</taxon>
        <taxon>Basidiomycota</taxon>
        <taxon>Agaricomycotina</taxon>
        <taxon>Agaricomycetes</taxon>
        <taxon>Agaricomycetidae</taxon>
        <taxon>Agaricales</taxon>
        <taxon>Marasmiineae</taxon>
        <taxon>Mycenaceae</taxon>
        <taxon>Mycena</taxon>
    </lineage>
</organism>
<dbReference type="Gene3D" id="3.90.120.10">
    <property type="entry name" value="DNA Methylase, subunit A, domain 2"/>
    <property type="match status" value="1"/>
</dbReference>
<evidence type="ECO:0000256" key="9">
    <source>
        <dbReference type="ARBA" id="ARBA00022777"/>
    </source>
</evidence>
<dbReference type="InterPro" id="IPR001025">
    <property type="entry name" value="BAH_dom"/>
</dbReference>
<dbReference type="InterPro" id="IPR017441">
    <property type="entry name" value="Protein_kinase_ATP_BS"/>
</dbReference>
<keyword evidence="5 13" id="KW-0489">Methyltransferase</keyword>
<evidence type="ECO:0000256" key="2">
    <source>
        <dbReference type="ARBA" id="ARBA00004123"/>
    </source>
</evidence>
<feature type="region of interest" description="Disordered" evidence="16">
    <location>
        <begin position="403"/>
        <end position="459"/>
    </location>
</feature>
<dbReference type="PROSITE" id="PS00108">
    <property type="entry name" value="PROTEIN_KINASE_ST"/>
    <property type="match status" value="1"/>
</dbReference>
<comment type="catalytic activity">
    <reaction evidence="15">
        <text>L-threonyl-[protein] + ATP = O-phospho-L-threonyl-[protein] + ADP + H(+)</text>
        <dbReference type="Rhea" id="RHEA:46608"/>
        <dbReference type="Rhea" id="RHEA-COMP:11060"/>
        <dbReference type="Rhea" id="RHEA-COMP:11605"/>
        <dbReference type="ChEBI" id="CHEBI:15378"/>
        <dbReference type="ChEBI" id="CHEBI:30013"/>
        <dbReference type="ChEBI" id="CHEBI:30616"/>
        <dbReference type="ChEBI" id="CHEBI:61977"/>
        <dbReference type="ChEBI" id="CHEBI:456216"/>
        <dbReference type="EC" id="2.7.11.24"/>
    </reaction>
</comment>
<comment type="cofactor">
    <cofactor evidence="1 15">
        <name>Mg(2+)</name>
        <dbReference type="ChEBI" id="CHEBI:18420"/>
    </cofactor>
</comment>
<keyword evidence="10 14" id="KW-0067">ATP-binding</keyword>
<keyword evidence="6 13" id="KW-0808">Transferase</keyword>
<keyword evidence="8 14" id="KW-0547">Nucleotide-binding</keyword>
<dbReference type="Gene3D" id="1.10.510.10">
    <property type="entry name" value="Transferase(Phosphotransferase) domain 1"/>
    <property type="match status" value="1"/>
</dbReference>
<feature type="binding site" evidence="14">
    <location>
        <position position="49"/>
    </location>
    <ligand>
        <name>ATP</name>
        <dbReference type="ChEBI" id="CHEBI:30616"/>
    </ligand>
</feature>
<dbReference type="SUPFAM" id="SSF56112">
    <property type="entry name" value="Protein kinase-like (PK-like)"/>
    <property type="match status" value="1"/>
</dbReference>
<keyword evidence="11" id="KW-0238">DNA-binding</keyword>
<evidence type="ECO:0000256" key="7">
    <source>
        <dbReference type="ARBA" id="ARBA00022737"/>
    </source>
</evidence>
<feature type="active site" evidence="13">
    <location>
        <position position="1226"/>
    </location>
</feature>
<evidence type="ECO:0000256" key="11">
    <source>
        <dbReference type="ARBA" id="ARBA00023125"/>
    </source>
</evidence>
<feature type="region of interest" description="Disordered" evidence="16">
    <location>
        <begin position="346"/>
        <end position="377"/>
    </location>
</feature>
<evidence type="ECO:0000256" key="16">
    <source>
        <dbReference type="SAM" id="MobiDB-lite"/>
    </source>
</evidence>
<sequence>MSFVKLSIFGTSFEVTTRYVDLQPVGMGAFGLVCSSKDQLTGTSVAIKKIMKPFSTPVLSKRTYRELKLLKHLQHENIISLSDVFISPLEDLYFVTELLGTDLHRLLTSRPLEKQFIQYFLYQILRGLKYVHSAGVVHRDLKPSNILVNENCDLKICDFGLARIQDPQMTGYVSTRYYRAPEIMLTWQKYDVAVDIWSTGCIFAEMLEGKPLFPGKDHVNQFTIITELLGTPPDDVIETIASESTLRFVQSLPKREPMPFSQKIRTADADAIDLLEKMLVFDPRKRIDATDALAHEYVAPYHDPTDEPVAAEKFDWSFNDADLPVDTWKVMMYSEILDFHQVSETSTSTSSGAVPTGALAGPDVPTPASAPAVAPAEQSISLPRDPHLLILDHRHEHARFLGIMAPPPKRRNAIDVTDGIEPPEPSKQPQKRSFNELEDTNTAGSSRGGPSAASFQEQPEIVEFFTFPKNIEKRWVAEKHLGGPDPEAEIRHENKPVRALSGFLVFDAPESVGLYDKSHRLVQLDAEVPDHTIPRWAVGECHPADEVDEDLGQEDEGGAPVILMDVELCPMDYTEDNAPVYIKTSLAYYELRAPSKQYLLLWERFIAPRRITRGIIAHVQNPRYESLRATVQEQQAVIPLILDALADDRLARVREADFIKALLRNHPHVFIPDLGSPNRPTRRATIGDPDVYLLLPEYQLQTHVTPIVERLSRGLFDERLHLVGPKPVFESEKEMKKRADAVERMLQQMVYNAQLTTGQRQRLSYSDERGRYRRKARVGNKDFSVDDFVLVPRGVYDKIPEPTMGLNNPGYDALPRLFWFARIRYFDMYRDRVHLQWLQHGSESLLSDFARPQELFYTGLCDDWPIALLVDKITVLSVFQPKVMNSFFVQSVYNAEDASITKVNTEKMEAFAQNKIPHNCMECHDSAEHEQKQQVRPVRDDPASDVANGVSYEDHKYHIHEFVLYKNEKEDGPANIGYIQDIRRTTGPWPDVKFIVGVVVRISELTKNDPNNFEPERHVVLTDERAIISVSHVIRPIHVFALSFFQGEDELSRWTRYSPYNFYCTYHLPSHTPAERLRRWATRSEVNVDTFFVCEFCPSEMYASAEDEAEFEEDENSEEYHFLDVFGGTGAFSLGIMEGLGLGGPTHFVEITPSAALTAKKNNPNLAVYNTDANEALNYFVRSEELVDKSKVKVPMQNYDINVPVPPPIPGGKNSKMRVICAGLPCQSHSALNMFRKADDRKSNLILTMLSYVEFFRPTYFIMENVPGFLRYNLKATQVSQHKVEGGIDLGGLALMYRTLLELGYQIRCGLLQAGCYGTPQDRARFFLIAALRGHTLPELPQPTHDFPTKKLGIKLPYGYRSHWETVSTHKRHLYPIDVTRGKAAHRAVTIEDAIGDLPRWDWKHPSPHTATLSVRKVIEERKRRRIRTFKPDRKESHCGIEKEEYWHDPETSYQKQARERPTENLQHFTRCLLPKVVERTVSIPVDPRADYRSLPAEQRDQFQMSHTASAVGKKSFRSAMYGRLDPSGFFPTTVTNIHPTAKQSRVLHPTDLRMVSVRELARYIPSVLYGRSRHSLAADWFVFEARTSNVITMHRQIGNAVPLPIGRALGAELRKARMKDWKRRRLRGVSDAEMVVDPRGR</sequence>
<dbReference type="PANTHER" id="PTHR24055">
    <property type="entry name" value="MITOGEN-ACTIVATED PROTEIN KINASE"/>
    <property type="match status" value="1"/>
</dbReference>
<dbReference type="InterPro" id="IPR029063">
    <property type="entry name" value="SAM-dependent_MTases_sf"/>
</dbReference>
<evidence type="ECO:0000256" key="10">
    <source>
        <dbReference type="ARBA" id="ARBA00022840"/>
    </source>
</evidence>
<comment type="similarity">
    <text evidence="13">Belongs to the class I-like SAM-binding methyltransferase superfamily. C5-methyltransferase family.</text>
</comment>
<dbReference type="SUPFAM" id="SSF53335">
    <property type="entry name" value="S-adenosyl-L-methionine-dependent methyltransferases"/>
    <property type="match status" value="1"/>
</dbReference>
<dbReference type="Gene3D" id="2.30.30.490">
    <property type="match status" value="2"/>
</dbReference>
<evidence type="ECO:0000313" key="19">
    <source>
        <dbReference type="EMBL" id="GAT59837.1"/>
    </source>
</evidence>
<dbReference type="PROSITE" id="PS51679">
    <property type="entry name" value="SAM_MT_C5"/>
    <property type="match status" value="1"/>
</dbReference>
<keyword evidence="15" id="KW-0460">Magnesium</keyword>
<name>A0ABQ0M9C1_MYCCL</name>
<dbReference type="InterPro" id="IPR003527">
    <property type="entry name" value="MAP_kinase_CS"/>
</dbReference>
<evidence type="ECO:0000259" key="18">
    <source>
        <dbReference type="PROSITE" id="PS51038"/>
    </source>
</evidence>
<evidence type="ECO:0000256" key="4">
    <source>
        <dbReference type="ARBA" id="ARBA00022527"/>
    </source>
</evidence>
<evidence type="ECO:0000256" key="6">
    <source>
        <dbReference type="ARBA" id="ARBA00022679"/>
    </source>
</evidence>
<dbReference type="InterPro" id="IPR008271">
    <property type="entry name" value="Ser/Thr_kinase_AS"/>
</dbReference>
<evidence type="ECO:0000256" key="12">
    <source>
        <dbReference type="ARBA" id="ARBA00023242"/>
    </source>
</evidence>